<dbReference type="RefSeq" id="WP_289503606.1">
    <property type="nucleotide sequence ID" value="NZ_CP116805.1"/>
</dbReference>
<keyword evidence="2" id="KW-0479">Metal-binding</keyword>
<evidence type="ECO:0000256" key="2">
    <source>
        <dbReference type="ARBA" id="ARBA00022723"/>
    </source>
</evidence>
<evidence type="ECO:0000256" key="5">
    <source>
        <dbReference type="ARBA" id="ARBA00023157"/>
    </source>
</evidence>
<keyword evidence="1" id="KW-0540">Nuclease</keyword>
<dbReference type="GO" id="GO:0046872">
    <property type="term" value="F:metal ion binding"/>
    <property type="evidence" value="ECO:0007669"/>
    <property type="project" value="UniProtKB-KW"/>
</dbReference>
<feature type="signal peptide" evidence="7">
    <location>
        <begin position="1"/>
        <end position="20"/>
    </location>
</feature>
<dbReference type="Proteomes" id="UP001217500">
    <property type="component" value="Chromosome"/>
</dbReference>
<dbReference type="InterPro" id="IPR003154">
    <property type="entry name" value="S1/P1nuclease"/>
</dbReference>
<dbReference type="InterPro" id="IPR008947">
    <property type="entry name" value="PLipase_C/P1_nuclease_dom_sf"/>
</dbReference>
<dbReference type="EMBL" id="CP116805">
    <property type="protein sequence ID" value="WCL53905.1"/>
    <property type="molecule type" value="Genomic_DNA"/>
</dbReference>
<dbReference type="GO" id="GO:0006308">
    <property type="term" value="P:DNA catabolic process"/>
    <property type="evidence" value="ECO:0007669"/>
    <property type="project" value="InterPro"/>
</dbReference>
<dbReference type="KEGG" id="gso:PH603_15310"/>
<keyword evidence="7" id="KW-0732">Signal</keyword>
<keyword evidence="5" id="KW-1015">Disulfide bond</keyword>
<dbReference type="CDD" id="cd11010">
    <property type="entry name" value="S1-P1_nuclease"/>
    <property type="match status" value="1"/>
</dbReference>
<dbReference type="Pfam" id="PF02265">
    <property type="entry name" value="S1-P1_nuclease"/>
    <property type="match status" value="1"/>
</dbReference>
<keyword evidence="6" id="KW-0325">Glycoprotein</keyword>
<evidence type="ECO:0000256" key="1">
    <source>
        <dbReference type="ARBA" id="ARBA00022722"/>
    </source>
</evidence>
<dbReference type="Gene3D" id="1.10.575.10">
    <property type="entry name" value="P1 Nuclease"/>
    <property type="match status" value="1"/>
</dbReference>
<feature type="chain" id="PRO_5041968256" evidence="7">
    <location>
        <begin position="21"/>
        <end position="258"/>
    </location>
</feature>
<dbReference type="GO" id="GO:0004519">
    <property type="term" value="F:endonuclease activity"/>
    <property type="evidence" value="ECO:0007669"/>
    <property type="project" value="UniProtKB-KW"/>
</dbReference>
<evidence type="ECO:0000313" key="9">
    <source>
        <dbReference type="Proteomes" id="UP001217500"/>
    </source>
</evidence>
<evidence type="ECO:0000256" key="6">
    <source>
        <dbReference type="ARBA" id="ARBA00023180"/>
    </source>
</evidence>
<dbReference type="GO" id="GO:0003676">
    <property type="term" value="F:nucleic acid binding"/>
    <property type="evidence" value="ECO:0007669"/>
    <property type="project" value="InterPro"/>
</dbReference>
<evidence type="ECO:0000256" key="3">
    <source>
        <dbReference type="ARBA" id="ARBA00022759"/>
    </source>
</evidence>
<dbReference type="SUPFAM" id="SSF48537">
    <property type="entry name" value="Phospholipase C/P1 nuclease"/>
    <property type="match status" value="1"/>
</dbReference>
<keyword evidence="3" id="KW-0255">Endonuclease</keyword>
<reference evidence="8" key="1">
    <citation type="submission" date="2023-01" db="EMBL/GenBank/DDBJ databases">
        <title>The genome sequence of Kordiimonadaceae bacterium 6D33.</title>
        <authorList>
            <person name="Liu Y."/>
        </authorList>
    </citation>
    <scope>NUCLEOTIDE SEQUENCE</scope>
    <source>
        <strain evidence="8">6D33</strain>
    </source>
</reference>
<evidence type="ECO:0000313" key="8">
    <source>
        <dbReference type="EMBL" id="WCL53905.1"/>
    </source>
</evidence>
<keyword evidence="4" id="KW-0378">Hydrolase</keyword>
<dbReference type="PANTHER" id="PTHR33146">
    <property type="entry name" value="ENDONUCLEASE 4"/>
    <property type="match status" value="1"/>
</dbReference>
<gene>
    <name evidence="8" type="ORF">PH603_15310</name>
</gene>
<organism evidence="8 9">
    <name type="scientific">Gimibacter soli</name>
    <dbReference type="NCBI Taxonomy" id="3024400"/>
    <lineage>
        <taxon>Bacteria</taxon>
        <taxon>Pseudomonadati</taxon>
        <taxon>Pseudomonadota</taxon>
        <taxon>Alphaproteobacteria</taxon>
        <taxon>Kordiimonadales</taxon>
        <taxon>Temperatibacteraceae</taxon>
        <taxon>Gimibacter</taxon>
    </lineage>
</organism>
<evidence type="ECO:0000256" key="4">
    <source>
        <dbReference type="ARBA" id="ARBA00022801"/>
    </source>
</evidence>
<evidence type="ECO:0000256" key="7">
    <source>
        <dbReference type="SAM" id="SignalP"/>
    </source>
</evidence>
<dbReference type="PANTHER" id="PTHR33146:SF26">
    <property type="entry name" value="ENDONUCLEASE 4"/>
    <property type="match status" value="1"/>
</dbReference>
<accession>A0AAE9XS07</accession>
<dbReference type="AlphaFoldDB" id="A0AAE9XS07"/>
<protein>
    <submittedName>
        <fullName evidence="8">S1/P1 nuclease</fullName>
    </submittedName>
</protein>
<keyword evidence="9" id="KW-1185">Reference proteome</keyword>
<proteinExistence type="predicted"/>
<name>A0AAE9XS07_9PROT</name>
<sequence length="258" mass="28652">MKKLMIAGLMLAAATTPASAWGPLGHRVTGALAERYLSADAKAAVEALLGVETLAEASTWPDEQRSNPDEFWQKQATPWHYVTMPEGTDYDASMAPPQGDAMTALATFTATLKDKSASLADRQRALRFIVHIVGDLHQPMHTGDGSDRGGNDVKVMWFEKPSNLHMVWDEDMLNHQGLSYTEMSTWLAARITPEKVQAWTVTDPKVWIKESATLRPGVYPSNQMLSWQYGYDHIGTAKERLSMAGVRIAAYLNEVFRK</sequence>
<dbReference type="GO" id="GO:0016788">
    <property type="term" value="F:hydrolase activity, acting on ester bonds"/>
    <property type="evidence" value="ECO:0007669"/>
    <property type="project" value="InterPro"/>
</dbReference>